<feature type="coiled-coil region" evidence="1">
    <location>
        <begin position="62"/>
        <end position="174"/>
    </location>
</feature>
<dbReference type="OrthoDB" id="5977848at2759"/>
<comment type="caution">
    <text evidence="3">The sequence shown here is derived from an EMBL/GenBank/DDBJ whole genome shotgun (WGS) entry which is preliminary data.</text>
</comment>
<dbReference type="EMBL" id="MU827365">
    <property type="protein sequence ID" value="KAJ7351094.1"/>
    <property type="molecule type" value="Genomic_DNA"/>
</dbReference>
<evidence type="ECO:0000313" key="4">
    <source>
        <dbReference type="Proteomes" id="UP001163046"/>
    </source>
</evidence>
<organism evidence="3 4">
    <name type="scientific">Desmophyllum pertusum</name>
    <dbReference type="NCBI Taxonomy" id="174260"/>
    <lineage>
        <taxon>Eukaryota</taxon>
        <taxon>Metazoa</taxon>
        <taxon>Cnidaria</taxon>
        <taxon>Anthozoa</taxon>
        <taxon>Hexacorallia</taxon>
        <taxon>Scleractinia</taxon>
        <taxon>Caryophylliina</taxon>
        <taxon>Caryophylliidae</taxon>
        <taxon>Desmophyllum</taxon>
    </lineage>
</organism>
<feature type="compositionally biased region" description="Low complexity" evidence="2">
    <location>
        <begin position="268"/>
        <end position="279"/>
    </location>
</feature>
<keyword evidence="1" id="KW-0175">Coiled coil</keyword>
<feature type="region of interest" description="Disordered" evidence="2">
    <location>
        <begin position="259"/>
        <end position="307"/>
    </location>
</feature>
<name>A0A9X0CHT6_9CNID</name>
<proteinExistence type="predicted"/>
<evidence type="ECO:0000256" key="2">
    <source>
        <dbReference type="SAM" id="MobiDB-lite"/>
    </source>
</evidence>
<reference evidence="3" key="1">
    <citation type="submission" date="2023-01" db="EMBL/GenBank/DDBJ databases">
        <title>Genome assembly of the deep-sea coral Lophelia pertusa.</title>
        <authorList>
            <person name="Herrera S."/>
            <person name="Cordes E."/>
        </authorList>
    </citation>
    <scope>NUCLEOTIDE SEQUENCE</scope>
    <source>
        <strain evidence="3">USNM1676648</strain>
        <tissue evidence="3">Polyp</tissue>
    </source>
</reference>
<dbReference type="AlphaFoldDB" id="A0A9X0CHT6"/>
<gene>
    <name evidence="3" type="ORF">OS493_036784</name>
</gene>
<protein>
    <submittedName>
        <fullName evidence="3">Uncharacterized protein</fullName>
    </submittedName>
</protein>
<sequence length="350" mass="40545">MDVMGIEKSTAEREFLQYLHGYPGEPEWLTALLYGKKNHHQPGMTEMKQMLVSLRIHVRILYEKQKSLANKLENSKQIAEKRGGQLADKDKNIRRMLLKINDLKRQLELEHLRLNLTLKDAKYAAEKEKIEMKNAMEKAEAVFENEKRGLQMALFESRQEMSQLQNRLEESVLETAAVTENFKTFYEDYLKLEDDLTMIEKELIPVQKQFLELAKAMKLQPEELHHRLDELKVALGDNKNPENLNEVLVKTLMVADKDEITPNDSQVASSSGRSSGSASFNEPEVKPGSSSDIEQSDPSCPFSQKFFPEQLDDSLHKELEKKDEPGKRRVVWSKLGFKIPKFSLRQRKIW</sequence>
<feature type="compositionally biased region" description="Polar residues" evidence="2">
    <location>
        <begin position="288"/>
        <end position="302"/>
    </location>
</feature>
<accession>A0A9X0CHT6</accession>
<evidence type="ECO:0000313" key="3">
    <source>
        <dbReference type="EMBL" id="KAJ7351094.1"/>
    </source>
</evidence>
<keyword evidence="4" id="KW-1185">Reference proteome</keyword>
<dbReference type="Proteomes" id="UP001163046">
    <property type="component" value="Unassembled WGS sequence"/>
</dbReference>
<evidence type="ECO:0000256" key="1">
    <source>
        <dbReference type="SAM" id="Coils"/>
    </source>
</evidence>